<dbReference type="Gene3D" id="3.40.50.620">
    <property type="entry name" value="HUPs"/>
    <property type="match status" value="1"/>
</dbReference>
<comment type="similarity">
    <text evidence="1">Belongs to the cytidylyltransferase family.</text>
</comment>
<evidence type="ECO:0000256" key="8">
    <source>
        <dbReference type="ARBA" id="ARBA00026101"/>
    </source>
</evidence>
<evidence type="ECO:0000256" key="6">
    <source>
        <dbReference type="ARBA" id="ARBA00023209"/>
    </source>
</evidence>
<dbReference type="NCBIfam" id="TIGR00125">
    <property type="entry name" value="cyt_tran_rel"/>
    <property type="match status" value="1"/>
</dbReference>
<name>A0A5C7HN53_9ROSI</name>
<keyword evidence="4" id="KW-0548">Nucleotidyltransferase</keyword>
<proteinExistence type="inferred from homology"/>
<evidence type="ECO:0000256" key="9">
    <source>
        <dbReference type="SAM" id="Coils"/>
    </source>
</evidence>
<dbReference type="InterPro" id="IPR004821">
    <property type="entry name" value="Cyt_trans-like"/>
</dbReference>
<evidence type="ECO:0000256" key="5">
    <source>
        <dbReference type="ARBA" id="ARBA00023098"/>
    </source>
</evidence>
<dbReference type="CDD" id="cd02174">
    <property type="entry name" value="CCT"/>
    <property type="match status" value="1"/>
</dbReference>
<dbReference type="SUPFAM" id="SSF52374">
    <property type="entry name" value="Nucleotidylyl transferase"/>
    <property type="match status" value="1"/>
</dbReference>
<keyword evidence="9" id="KW-0175">Coiled coil</keyword>
<reference evidence="13" key="1">
    <citation type="journal article" date="2019" name="Gigascience">
        <title>De novo genome assembly of the endangered Acer yangbiense, a plant species with extremely small populations endemic to Yunnan Province, China.</title>
        <authorList>
            <person name="Yang J."/>
            <person name="Wariss H.M."/>
            <person name="Tao L."/>
            <person name="Zhang R."/>
            <person name="Yun Q."/>
            <person name="Hollingsworth P."/>
            <person name="Dao Z."/>
            <person name="Luo G."/>
            <person name="Guo H."/>
            <person name="Ma Y."/>
            <person name="Sun W."/>
        </authorList>
    </citation>
    <scope>NUCLEOTIDE SEQUENCE [LARGE SCALE GENOMIC DNA]</scope>
    <source>
        <strain evidence="13">cv. Malutang</strain>
    </source>
</reference>
<feature type="coiled-coil region" evidence="9">
    <location>
        <begin position="366"/>
        <end position="393"/>
    </location>
</feature>
<organism evidence="12 13">
    <name type="scientific">Acer yangbiense</name>
    <dbReference type="NCBI Taxonomy" id="1000413"/>
    <lineage>
        <taxon>Eukaryota</taxon>
        <taxon>Viridiplantae</taxon>
        <taxon>Streptophyta</taxon>
        <taxon>Embryophyta</taxon>
        <taxon>Tracheophyta</taxon>
        <taxon>Spermatophyta</taxon>
        <taxon>Magnoliopsida</taxon>
        <taxon>eudicotyledons</taxon>
        <taxon>Gunneridae</taxon>
        <taxon>Pentapetalae</taxon>
        <taxon>rosids</taxon>
        <taxon>malvids</taxon>
        <taxon>Sapindales</taxon>
        <taxon>Sapindaceae</taxon>
        <taxon>Hippocastanoideae</taxon>
        <taxon>Acereae</taxon>
        <taxon>Acer</taxon>
    </lineage>
</organism>
<comment type="caution">
    <text evidence="12">The sequence shown here is derived from an EMBL/GenBank/DDBJ whole genome shotgun (WGS) entry which is preliminary data.</text>
</comment>
<dbReference type="PANTHER" id="PTHR10739">
    <property type="entry name" value="CYTIDYLYLTRANSFERASE"/>
    <property type="match status" value="1"/>
</dbReference>
<dbReference type="OrthoDB" id="17102at2759"/>
<sequence>MISLSRNVRGLGNPRTFAALSRLLKRYSPDIVFLSETKLYGEKIGYCGVLSGYDNYFCVDNVCSSGGLLLLDPEVPFLKNRGGTFHFEPFWLKEEEYDGIVKNAWAEVSNRNPAANLTAKLNWCASKLLVWSRGKFRKFGKEIDEKNREIDRLYYSSGKPGNMRAIKALENSVEVIMERKELFWKQEWLRAGDRNSKFFHAKAIVRKKKKIISPVFVMQKGVAKTLRLPNTYLLVGCCSDEITHRYKGKTVMTEDERYESLRHCKWVDEVIPDAPWVVTKEFLDKHNIDYVAHDSLPYADASGAGKDVYEFVKAAGKFLETKRTDGISTSDIIMRIVKDYNQYVMRNLDRGYTRKDLGVSYVKEKRLRVNMRLKKLQEKVKEQQEKVGEKIQTVAMHRNEWVENADRWVAGFLEMFEEGCHKMGTAIRDRIQERLRGQNSRDLLQNGKNDDDEDEEYYYDDDDDDDDSDDEAEHYYDDEESYNEKERKEKK</sequence>
<dbReference type="Pfam" id="PF01467">
    <property type="entry name" value="CTP_transf_like"/>
    <property type="match status" value="1"/>
</dbReference>
<dbReference type="Gene3D" id="3.60.10.10">
    <property type="entry name" value="Endonuclease/exonuclease/phosphatase"/>
    <property type="match status" value="1"/>
</dbReference>
<evidence type="ECO:0000256" key="3">
    <source>
        <dbReference type="ARBA" id="ARBA00022679"/>
    </source>
</evidence>
<dbReference type="PANTHER" id="PTHR10739:SF56">
    <property type="entry name" value="CHOLINE-PHOSPHATE CYTIDYLYLTRANSFERASE 1"/>
    <property type="match status" value="1"/>
</dbReference>
<keyword evidence="13" id="KW-1185">Reference proteome</keyword>
<dbReference type="InterPro" id="IPR041723">
    <property type="entry name" value="CCT"/>
</dbReference>
<accession>A0A5C7HN53</accession>
<dbReference type="InterPro" id="IPR045049">
    <property type="entry name" value="Pcy1-like"/>
</dbReference>
<keyword evidence="3" id="KW-0808">Transferase</keyword>
<evidence type="ECO:0000256" key="4">
    <source>
        <dbReference type="ARBA" id="ARBA00022695"/>
    </source>
</evidence>
<dbReference type="AlphaFoldDB" id="A0A5C7HN53"/>
<evidence type="ECO:0000256" key="7">
    <source>
        <dbReference type="ARBA" id="ARBA00023264"/>
    </source>
</evidence>
<protein>
    <recommendedName>
        <fullName evidence="8">choline-phosphate cytidylyltransferase</fullName>
        <ecNumber evidence="8">2.7.7.15</ecNumber>
    </recommendedName>
</protein>
<dbReference type="EMBL" id="VAHF01000007">
    <property type="protein sequence ID" value="TXG57736.1"/>
    <property type="molecule type" value="Genomic_DNA"/>
</dbReference>
<evidence type="ECO:0000256" key="10">
    <source>
        <dbReference type="SAM" id="MobiDB-lite"/>
    </source>
</evidence>
<gene>
    <name evidence="12" type="ORF">EZV62_015565</name>
</gene>
<evidence type="ECO:0000256" key="1">
    <source>
        <dbReference type="ARBA" id="ARBA00010101"/>
    </source>
</evidence>
<dbReference type="GO" id="GO:0031210">
    <property type="term" value="F:phosphatidylcholine binding"/>
    <property type="evidence" value="ECO:0007669"/>
    <property type="project" value="TreeGrafter"/>
</dbReference>
<evidence type="ECO:0000259" key="11">
    <source>
        <dbReference type="Pfam" id="PF01467"/>
    </source>
</evidence>
<dbReference type="InterPro" id="IPR014729">
    <property type="entry name" value="Rossmann-like_a/b/a_fold"/>
</dbReference>
<feature type="domain" description="Cytidyltransferase-like" evidence="11">
    <location>
        <begin position="230"/>
        <end position="334"/>
    </location>
</feature>
<evidence type="ECO:0000313" key="12">
    <source>
        <dbReference type="EMBL" id="TXG57736.1"/>
    </source>
</evidence>
<keyword evidence="2" id="KW-0444">Lipid biosynthesis</keyword>
<dbReference type="EC" id="2.7.7.15" evidence="8"/>
<evidence type="ECO:0000313" key="13">
    <source>
        <dbReference type="Proteomes" id="UP000323000"/>
    </source>
</evidence>
<keyword evidence="5" id="KW-0443">Lipid metabolism</keyword>
<dbReference type="Proteomes" id="UP000323000">
    <property type="component" value="Chromosome 7"/>
</dbReference>
<keyword evidence="6" id="KW-0594">Phospholipid biosynthesis</keyword>
<dbReference type="InterPro" id="IPR036691">
    <property type="entry name" value="Endo/exonu/phosph_ase_sf"/>
</dbReference>
<dbReference type="GO" id="GO:0004105">
    <property type="term" value="F:choline-phosphate cytidylyltransferase activity"/>
    <property type="evidence" value="ECO:0007669"/>
    <property type="project" value="UniProtKB-EC"/>
</dbReference>
<feature type="compositionally biased region" description="Acidic residues" evidence="10">
    <location>
        <begin position="450"/>
        <end position="481"/>
    </location>
</feature>
<feature type="region of interest" description="Disordered" evidence="10">
    <location>
        <begin position="438"/>
        <end position="491"/>
    </location>
</feature>
<evidence type="ECO:0000256" key="2">
    <source>
        <dbReference type="ARBA" id="ARBA00022516"/>
    </source>
</evidence>
<keyword evidence="7" id="KW-1208">Phospholipid metabolism</keyword>
<feature type="compositionally biased region" description="Basic and acidic residues" evidence="10">
    <location>
        <begin position="482"/>
        <end position="491"/>
    </location>
</feature>
<feature type="compositionally biased region" description="Polar residues" evidence="10">
    <location>
        <begin position="438"/>
        <end position="447"/>
    </location>
</feature>
<dbReference type="SUPFAM" id="SSF56219">
    <property type="entry name" value="DNase I-like"/>
    <property type="match status" value="1"/>
</dbReference>